<dbReference type="PROSITE" id="PS51677">
    <property type="entry name" value="NODB"/>
    <property type="match status" value="1"/>
</dbReference>
<dbReference type="Proteomes" id="UP000450917">
    <property type="component" value="Unassembled WGS sequence"/>
</dbReference>
<dbReference type="InterPro" id="IPR050248">
    <property type="entry name" value="Polysacc_deacetylase_ArnD"/>
</dbReference>
<dbReference type="GO" id="GO:0005975">
    <property type="term" value="P:carbohydrate metabolic process"/>
    <property type="evidence" value="ECO:0007669"/>
    <property type="project" value="InterPro"/>
</dbReference>
<dbReference type="InterPro" id="IPR011330">
    <property type="entry name" value="Glyco_hydro/deAcase_b/a-brl"/>
</dbReference>
<evidence type="ECO:0000259" key="3">
    <source>
        <dbReference type="PROSITE" id="PS51677"/>
    </source>
</evidence>
<name>A0A7X2ZCD8_9BACL</name>
<dbReference type="GO" id="GO:0016810">
    <property type="term" value="F:hydrolase activity, acting on carbon-nitrogen (but not peptide) bonds"/>
    <property type="evidence" value="ECO:0007669"/>
    <property type="project" value="InterPro"/>
</dbReference>
<comment type="caution">
    <text evidence="4">The sequence shown here is derived from an EMBL/GenBank/DDBJ whole genome shotgun (WGS) entry which is preliminary data.</text>
</comment>
<feature type="compositionally biased region" description="Polar residues" evidence="1">
    <location>
        <begin position="62"/>
        <end position="78"/>
    </location>
</feature>
<evidence type="ECO:0000256" key="2">
    <source>
        <dbReference type="SAM" id="SignalP"/>
    </source>
</evidence>
<dbReference type="SUPFAM" id="SSF88713">
    <property type="entry name" value="Glycoside hydrolase/deacetylase"/>
    <property type="match status" value="1"/>
</dbReference>
<dbReference type="RefSeq" id="WP_155614839.1">
    <property type="nucleotide sequence ID" value="NZ_WNZX01000010.1"/>
</dbReference>
<sequence>MTHKIRFTFSAAVALSALLVVSCSNSQPAAAPVQTPAPAVTDSKRNADLTAPTTPAASDTPNVQGGSRSGETAATNNLDKPDPAAPQPAAKTYRMNPKTYDIVPIDAAAHTKQVVLLTFDDGPKDLELNRSLLDTLDKHKAKAIFFLNGYRIKQHPDIVKLLDERGQTIGNHSWDHIDLKKESKEKVDRQIGDVQQAVKAITGKAPAFFRPPFGSGSEEVRAKAKEEGLLYMTWSNGSKDWEMTVKNNSPEQVVANVLEQLRPGSNILMHELPWTAEALDTLLTRLEERGYAFVDPQSIDTAMH</sequence>
<feature type="signal peptide" evidence="2">
    <location>
        <begin position="1"/>
        <end position="29"/>
    </location>
</feature>
<feature type="compositionally biased region" description="Low complexity" evidence="1">
    <location>
        <begin position="48"/>
        <end position="61"/>
    </location>
</feature>
<accession>A0A7X2ZCD8</accession>
<dbReference type="PANTHER" id="PTHR10587">
    <property type="entry name" value="GLYCOSYL TRANSFERASE-RELATED"/>
    <property type="match status" value="1"/>
</dbReference>
<feature type="region of interest" description="Disordered" evidence="1">
    <location>
        <begin position="28"/>
        <end position="93"/>
    </location>
</feature>
<dbReference type="Pfam" id="PF01522">
    <property type="entry name" value="Polysacc_deac_1"/>
    <property type="match status" value="1"/>
</dbReference>
<feature type="chain" id="PRO_5038884792" evidence="2">
    <location>
        <begin position="30"/>
        <end position="304"/>
    </location>
</feature>
<dbReference type="GO" id="GO:0016020">
    <property type="term" value="C:membrane"/>
    <property type="evidence" value="ECO:0007669"/>
    <property type="project" value="TreeGrafter"/>
</dbReference>
<evidence type="ECO:0000256" key="1">
    <source>
        <dbReference type="SAM" id="MobiDB-lite"/>
    </source>
</evidence>
<feature type="domain" description="NodB homology" evidence="3">
    <location>
        <begin position="113"/>
        <end position="294"/>
    </location>
</feature>
<dbReference type="PROSITE" id="PS51257">
    <property type="entry name" value="PROKAR_LIPOPROTEIN"/>
    <property type="match status" value="1"/>
</dbReference>
<proteinExistence type="predicted"/>
<protein>
    <submittedName>
        <fullName evidence="4">Polysaccharide deacetylase family protein</fullName>
    </submittedName>
</protein>
<reference evidence="4 5" key="1">
    <citation type="submission" date="2019-11" db="EMBL/GenBank/DDBJ databases">
        <title>Draft genome sequences of five Paenibacillus species of dairy origin.</title>
        <authorList>
            <person name="Olajide A.M."/>
            <person name="Chen S."/>
            <person name="Lapointe G."/>
        </authorList>
    </citation>
    <scope>NUCLEOTIDE SEQUENCE [LARGE SCALE GENOMIC DNA]</scope>
    <source>
        <strain evidence="4 5">2CS3</strain>
    </source>
</reference>
<keyword evidence="5" id="KW-1185">Reference proteome</keyword>
<evidence type="ECO:0000313" key="4">
    <source>
        <dbReference type="EMBL" id="MUG71690.1"/>
    </source>
</evidence>
<dbReference type="AlphaFoldDB" id="A0A7X2ZCD8"/>
<organism evidence="4 5">
    <name type="scientific">Paenibacillus validus</name>
    <dbReference type="NCBI Taxonomy" id="44253"/>
    <lineage>
        <taxon>Bacteria</taxon>
        <taxon>Bacillati</taxon>
        <taxon>Bacillota</taxon>
        <taxon>Bacilli</taxon>
        <taxon>Bacillales</taxon>
        <taxon>Paenibacillaceae</taxon>
        <taxon>Paenibacillus</taxon>
    </lineage>
</organism>
<dbReference type="EMBL" id="WNZX01000010">
    <property type="protein sequence ID" value="MUG71690.1"/>
    <property type="molecule type" value="Genomic_DNA"/>
</dbReference>
<dbReference type="PANTHER" id="PTHR10587:SF78">
    <property type="entry name" value="PEPTIDOGLYCAN-N-ACETYLMURAMIC ACID DEACETYLASE PDAA"/>
    <property type="match status" value="1"/>
</dbReference>
<keyword evidence="2" id="KW-0732">Signal</keyword>
<feature type="compositionally biased region" description="Low complexity" evidence="1">
    <location>
        <begin position="28"/>
        <end position="41"/>
    </location>
</feature>
<gene>
    <name evidence="4" type="ORF">GNP93_13515</name>
</gene>
<dbReference type="Gene3D" id="3.20.20.370">
    <property type="entry name" value="Glycoside hydrolase/deacetylase"/>
    <property type="match status" value="1"/>
</dbReference>
<dbReference type="InterPro" id="IPR002509">
    <property type="entry name" value="NODB_dom"/>
</dbReference>
<evidence type="ECO:0000313" key="5">
    <source>
        <dbReference type="Proteomes" id="UP000450917"/>
    </source>
</evidence>
<dbReference type="CDD" id="cd10917">
    <property type="entry name" value="CE4_NodB_like_6s_7s"/>
    <property type="match status" value="1"/>
</dbReference>